<gene>
    <name evidence="1" type="ORF">NAES01612_LOCUS8218</name>
</gene>
<evidence type="ECO:0008006" key="2">
    <source>
        <dbReference type="Google" id="ProtNLM"/>
    </source>
</evidence>
<accession>A0A7S4KLI0</accession>
<proteinExistence type="predicted"/>
<sequence>MPSSPSTMVFPGGKTRCIYSSSGPYSFQVWPGASDHLVINFQGGGACWNQASTGGSFCTLKVSPEQEVGAFDRTNEENQFIKYTIVYINYCSGDMHAGNVTRSYNDPDGNPIVQTGIYNVESALSWIQTQQELGTLANKFEKLVIMGDSAGSIASQVWSWHLLQRFSYESAAVIPDSYIGVFPPNSQGPLIYEYGICNALTLPQLNLPNYLYQQCIQQNLTLQTVMEYWFPTFSSTPFAYLQSKSDAVQISYYIALAISVGDTPVMTEDEFYNKANAIMAQYNRFENFLVYLVDGTQHTYTPNKHYYTAGPDGPREKGTVGDFPMLDDWTYIFPLSKGETASTVCDGELKSSTQKVGDPLSPTYCDSEVYPKTYRQI</sequence>
<evidence type="ECO:0000313" key="1">
    <source>
        <dbReference type="EMBL" id="CAE2298652.1"/>
    </source>
</evidence>
<dbReference type="AlphaFoldDB" id="A0A7S4KLI0"/>
<dbReference type="PANTHER" id="PTHR21562:SF83">
    <property type="entry name" value="PECTIN ACETYLESTERASE 4"/>
    <property type="match status" value="1"/>
</dbReference>
<dbReference type="InterPro" id="IPR029058">
    <property type="entry name" value="AB_hydrolase_fold"/>
</dbReference>
<dbReference type="EMBL" id="HBKR01012394">
    <property type="protein sequence ID" value="CAE2298652.1"/>
    <property type="molecule type" value="Transcribed_RNA"/>
</dbReference>
<dbReference type="Pfam" id="PF03283">
    <property type="entry name" value="PAE"/>
    <property type="match status" value="1"/>
</dbReference>
<dbReference type="InterPro" id="IPR004963">
    <property type="entry name" value="PAE/NOTUM"/>
</dbReference>
<reference evidence="1" key="1">
    <citation type="submission" date="2021-01" db="EMBL/GenBank/DDBJ databases">
        <authorList>
            <person name="Corre E."/>
            <person name="Pelletier E."/>
            <person name="Niang G."/>
            <person name="Scheremetjew M."/>
            <person name="Finn R."/>
            <person name="Kale V."/>
            <person name="Holt S."/>
            <person name="Cochrane G."/>
            <person name="Meng A."/>
            <person name="Brown T."/>
            <person name="Cohen L."/>
        </authorList>
    </citation>
    <scope>NUCLEOTIDE SEQUENCE</scope>
    <source>
        <strain evidence="1">SoJaBio B1-5/56/2</strain>
    </source>
</reference>
<protein>
    <recommendedName>
        <fullName evidence="2">Pectin acetylesterase</fullName>
    </recommendedName>
</protein>
<dbReference type="GO" id="GO:0016787">
    <property type="term" value="F:hydrolase activity"/>
    <property type="evidence" value="ECO:0007669"/>
    <property type="project" value="InterPro"/>
</dbReference>
<organism evidence="1">
    <name type="scientific">Paramoeba aestuarina</name>
    <dbReference type="NCBI Taxonomy" id="180227"/>
    <lineage>
        <taxon>Eukaryota</taxon>
        <taxon>Amoebozoa</taxon>
        <taxon>Discosea</taxon>
        <taxon>Flabellinia</taxon>
        <taxon>Dactylopodida</taxon>
        <taxon>Paramoebidae</taxon>
        <taxon>Paramoeba</taxon>
    </lineage>
</organism>
<dbReference type="PANTHER" id="PTHR21562">
    <property type="entry name" value="NOTUM-RELATED"/>
    <property type="match status" value="1"/>
</dbReference>
<name>A0A7S4KLI0_9EUKA</name>
<dbReference type="SUPFAM" id="SSF53474">
    <property type="entry name" value="alpha/beta-Hydrolases"/>
    <property type="match status" value="1"/>
</dbReference>